<comment type="caution">
    <text evidence="7">The sequence shown here is derived from an EMBL/GenBank/DDBJ whole genome shotgun (WGS) entry which is preliminary data.</text>
</comment>
<evidence type="ECO:0000256" key="5">
    <source>
        <dbReference type="ARBA" id="ARBA00023136"/>
    </source>
</evidence>
<evidence type="ECO:0000256" key="6">
    <source>
        <dbReference type="SAM" id="Phobius"/>
    </source>
</evidence>
<dbReference type="EMBL" id="ASPP01045871">
    <property type="protein sequence ID" value="ETN98757.1"/>
    <property type="molecule type" value="Genomic_DNA"/>
</dbReference>
<name>X6L9N7_RETFI</name>
<dbReference type="Pfam" id="PF01988">
    <property type="entry name" value="VIT1"/>
    <property type="match status" value="1"/>
</dbReference>
<comment type="similarity">
    <text evidence="2">Belongs to the CCC1 family.</text>
</comment>
<evidence type="ECO:0000256" key="1">
    <source>
        <dbReference type="ARBA" id="ARBA00004127"/>
    </source>
</evidence>
<proteinExistence type="inferred from homology"/>
<evidence type="ECO:0000256" key="2">
    <source>
        <dbReference type="ARBA" id="ARBA00007049"/>
    </source>
</evidence>
<keyword evidence="3 6" id="KW-0812">Transmembrane</keyword>
<evidence type="ECO:0000313" key="8">
    <source>
        <dbReference type="Proteomes" id="UP000023152"/>
    </source>
</evidence>
<feature type="transmembrane region" description="Helical" evidence="6">
    <location>
        <begin position="25"/>
        <end position="47"/>
    </location>
</feature>
<protein>
    <recommendedName>
        <fullName evidence="9">Iron transporter</fullName>
    </recommendedName>
</protein>
<dbReference type="GO" id="GO:0030026">
    <property type="term" value="P:intracellular manganese ion homeostasis"/>
    <property type="evidence" value="ECO:0007669"/>
    <property type="project" value="InterPro"/>
</dbReference>
<dbReference type="Proteomes" id="UP000023152">
    <property type="component" value="Unassembled WGS sequence"/>
</dbReference>
<gene>
    <name evidence="7" type="ORF">RFI_38730</name>
</gene>
<sequence length="236" mass="25425">MAILTDLHHEYESQHIKSSEAMKDFVIGLADGLTVPFALVSGLSGVVDISNVILLAGMAEIAAGTIAMGLGGYLAAKTAREHYEAEFLRETREIVELPEIEAKEVADIFKEFGVLNEHMPAIIQAFKSNPDKWRDFMMKFELGLDKPNKNREIQSPLIIGAAYAIGGLVPLSPYFFISDISTALLYSIVITITSLLGFGAFKGAFTGVSKTKSALHTCFVGSIAALAAYSIASLFA</sequence>
<dbReference type="OMA" id="QMCCVGG"/>
<keyword evidence="4 6" id="KW-1133">Transmembrane helix</keyword>
<comment type="subcellular location">
    <subcellularLocation>
        <location evidence="1">Endomembrane system</location>
        <topology evidence="1">Multi-pass membrane protein</topology>
    </subcellularLocation>
</comment>
<evidence type="ECO:0000313" key="7">
    <source>
        <dbReference type="EMBL" id="ETN98757.1"/>
    </source>
</evidence>
<dbReference type="GO" id="GO:0012505">
    <property type="term" value="C:endomembrane system"/>
    <property type="evidence" value="ECO:0007669"/>
    <property type="project" value="UniProtKB-SubCell"/>
</dbReference>
<dbReference type="GO" id="GO:0005384">
    <property type="term" value="F:manganese ion transmembrane transporter activity"/>
    <property type="evidence" value="ECO:0007669"/>
    <property type="project" value="InterPro"/>
</dbReference>
<accession>X6L9N7</accession>
<evidence type="ECO:0000256" key="3">
    <source>
        <dbReference type="ARBA" id="ARBA00022692"/>
    </source>
</evidence>
<organism evidence="7 8">
    <name type="scientific">Reticulomyxa filosa</name>
    <dbReference type="NCBI Taxonomy" id="46433"/>
    <lineage>
        <taxon>Eukaryota</taxon>
        <taxon>Sar</taxon>
        <taxon>Rhizaria</taxon>
        <taxon>Retaria</taxon>
        <taxon>Foraminifera</taxon>
        <taxon>Monothalamids</taxon>
        <taxon>Reticulomyxidae</taxon>
        <taxon>Reticulomyxa</taxon>
    </lineage>
</organism>
<reference evidence="7 8" key="1">
    <citation type="journal article" date="2013" name="Curr. Biol.">
        <title>The Genome of the Foraminiferan Reticulomyxa filosa.</title>
        <authorList>
            <person name="Glockner G."/>
            <person name="Hulsmann N."/>
            <person name="Schleicher M."/>
            <person name="Noegel A.A."/>
            <person name="Eichinger L."/>
            <person name="Gallinger C."/>
            <person name="Pawlowski J."/>
            <person name="Sierra R."/>
            <person name="Euteneuer U."/>
            <person name="Pillet L."/>
            <person name="Moustafa A."/>
            <person name="Platzer M."/>
            <person name="Groth M."/>
            <person name="Szafranski K."/>
            <person name="Schliwa M."/>
        </authorList>
    </citation>
    <scope>NUCLEOTIDE SEQUENCE [LARGE SCALE GENOMIC DNA]</scope>
</reference>
<dbReference type="OrthoDB" id="73465at2759"/>
<dbReference type="AlphaFoldDB" id="X6L9N7"/>
<evidence type="ECO:0008006" key="9">
    <source>
        <dbReference type="Google" id="ProtNLM"/>
    </source>
</evidence>
<evidence type="ECO:0000256" key="4">
    <source>
        <dbReference type="ARBA" id="ARBA00022989"/>
    </source>
</evidence>
<keyword evidence="8" id="KW-1185">Reference proteome</keyword>
<feature type="transmembrane region" description="Helical" evidence="6">
    <location>
        <begin position="53"/>
        <end position="76"/>
    </location>
</feature>
<dbReference type="InterPro" id="IPR008217">
    <property type="entry name" value="Ccc1_fam"/>
</dbReference>
<feature type="transmembrane region" description="Helical" evidence="6">
    <location>
        <begin position="213"/>
        <end position="235"/>
    </location>
</feature>
<feature type="transmembrane region" description="Helical" evidence="6">
    <location>
        <begin position="157"/>
        <end position="177"/>
    </location>
</feature>
<keyword evidence="5 6" id="KW-0472">Membrane</keyword>
<feature type="transmembrane region" description="Helical" evidence="6">
    <location>
        <begin position="183"/>
        <end position="201"/>
    </location>
</feature>
<dbReference type="PANTHER" id="PTHR31851">
    <property type="entry name" value="FE(2+)/MN(2+) TRANSPORTER PCL1"/>
    <property type="match status" value="1"/>
</dbReference>